<dbReference type="EMBL" id="CP011801">
    <property type="protein sequence ID" value="ALA59565.1"/>
    <property type="molecule type" value="Genomic_DNA"/>
</dbReference>
<protein>
    <submittedName>
        <fullName evidence="2">Uncharacterized protein</fullName>
    </submittedName>
</protein>
<keyword evidence="1" id="KW-0175">Coiled coil</keyword>
<reference evidence="2 3" key="1">
    <citation type="journal article" date="2015" name="Proc. Natl. Acad. Sci. U.S.A.">
        <title>Expanded metabolic versatility of ubiquitous nitrite-oxidizing bacteria from the genus Nitrospira.</title>
        <authorList>
            <person name="Koch H."/>
            <person name="Lucker S."/>
            <person name="Albertsen M."/>
            <person name="Kitzinger K."/>
            <person name="Herbold C."/>
            <person name="Spieck E."/>
            <person name="Nielsen P.H."/>
            <person name="Wagner M."/>
            <person name="Daims H."/>
        </authorList>
    </citation>
    <scope>NUCLEOTIDE SEQUENCE [LARGE SCALE GENOMIC DNA]</scope>
    <source>
        <strain evidence="2 3">NSP M-1</strain>
    </source>
</reference>
<dbReference type="Proteomes" id="UP000069205">
    <property type="component" value="Chromosome"/>
</dbReference>
<gene>
    <name evidence="2" type="ORF">NITMOv2_3166</name>
</gene>
<dbReference type="STRING" id="42253.NITMOv2_3166"/>
<proteinExistence type="predicted"/>
<dbReference type="KEGG" id="nmv:NITMOv2_3166"/>
<sequence length="113" mass="13182">MLGTDIRGIMAEEEEVQRRQQALKSLVQMRAKQLRESLDERIKRARSSGDWTQLSKAECADLHKQEKAHLKSQLEQLQYEQNRTRGKLTALKRAKARAQRIRAAEAASERKRR</sequence>
<dbReference type="PATRIC" id="fig|42253.5.peg.3119"/>
<dbReference type="AlphaFoldDB" id="A0A0K2GF28"/>
<evidence type="ECO:0000313" key="2">
    <source>
        <dbReference type="EMBL" id="ALA59565.1"/>
    </source>
</evidence>
<accession>A0A0K2GF28</accession>
<feature type="coiled-coil region" evidence="1">
    <location>
        <begin position="60"/>
        <end position="111"/>
    </location>
</feature>
<keyword evidence="3" id="KW-1185">Reference proteome</keyword>
<name>A0A0K2GF28_NITMO</name>
<dbReference type="RefSeq" id="WP_053380553.1">
    <property type="nucleotide sequence ID" value="NZ_CP011801.1"/>
</dbReference>
<organism evidence="2 3">
    <name type="scientific">Nitrospira moscoviensis</name>
    <dbReference type="NCBI Taxonomy" id="42253"/>
    <lineage>
        <taxon>Bacteria</taxon>
        <taxon>Pseudomonadati</taxon>
        <taxon>Nitrospirota</taxon>
        <taxon>Nitrospiria</taxon>
        <taxon>Nitrospirales</taxon>
        <taxon>Nitrospiraceae</taxon>
        <taxon>Nitrospira</taxon>
    </lineage>
</organism>
<evidence type="ECO:0000313" key="3">
    <source>
        <dbReference type="Proteomes" id="UP000069205"/>
    </source>
</evidence>
<dbReference type="OrthoDB" id="9804014at2"/>
<evidence type="ECO:0000256" key="1">
    <source>
        <dbReference type="SAM" id="Coils"/>
    </source>
</evidence>